<organism evidence="2 3">
    <name type="scientific">Chryseobacterium turcicum</name>
    <dbReference type="NCBI Taxonomy" id="2898076"/>
    <lineage>
        <taxon>Bacteria</taxon>
        <taxon>Pseudomonadati</taxon>
        <taxon>Bacteroidota</taxon>
        <taxon>Flavobacteriia</taxon>
        <taxon>Flavobacteriales</taxon>
        <taxon>Weeksellaceae</taxon>
        <taxon>Chryseobacterium group</taxon>
        <taxon>Chryseobacterium</taxon>
    </lineage>
</organism>
<name>A0A9Q3V3Q6_9FLAO</name>
<evidence type="ECO:0000313" key="2">
    <source>
        <dbReference type="EMBL" id="MCD1116750.1"/>
    </source>
</evidence>
<keyword evidence="1" id="KW-1133">Transmembrane helix</keyword>
<reference evidence="2" key="1">
    <citation type="submission" date="2021-11" db="EMBL/GenBank/DDBJ databases">
        <title>Description of novel Chryseobacterium species.</title>
        <authorList>
            <person name="Saticioglu I.B."/>
            <person name="Ay H."/>
            <person name="Altun S."/>
            <person name="Duman M."/>
        </authorList>
    </citation>
    <scope>NUCLEOTIDE SEQUENCE</scope>
    <source>
        <strain evidence="2">C-17</strain>
    </source>
</reference>
<evidence type="ECO:0000313" key="3">
    <source>
        <dbReference type="Proteomes" id="UP001108025"/>
    </source>
</evidence>
<comment type="caution">
    <text evidence="2">The sequence shown here is derived from an EMBL/GenBank/DDBJ whole genome shotgun (WGS) entry which is preliminary data.</text>
</comment>
<dbReference type="AlphaFoldDB" id="A0A9Q3V3Q6"/>
<accession>A0A9Q3V3Q6</accession>
<feature type="transmembrane region" description="Helical" evidence="1">
    <location>
        <begin position="6"/>
        <end position="29"/>
    </location>
</feature>
<dbReference type="RefSeq" id="WP_230668520.1">
    <property type="nucleotide sequence ID" value="NZ_JAJNAY010000001.1"/>
</dbReference>
<keyword evidence="1" id="KW-0472">Membrane</keyword>
<dbReference type="EMBL" id="JAJNAY010000001">
    <property type="protein sequence ID" value="MCD1116750.1"/>
    <property type="molecule type" value="Genomic_DNA"/>
</dbReference>
<sequence length="177" mass="19981">MLESLLFILLILMSGLFIIIALIVMFIAFIKKSSALKKTALKIIVIPFLCWGLIAVWYLITLPSINKSEMENFAGTYTLNSSDSESLKSSKSRINQAKLILFDDGTYLFEGREKIGLKNQGTWKTGGNDGLFEFYDKNGNLSQWASPYDKDDNYSLSIECQNGQDSETILFVKSKFE</sequence>
<evidence type="ECO:0000256" key="1">
    <source>
        <dbReference type="SAM" id="Phobius"/>
    </source>
</evidence>
<dbReference type="Proteomes" id="UP001108025">
    <property type="component" value="Unassembled WGS sequence"/>
</dbReference>
<gene>
    <name evidence="2" type="ORF">LO744_07760</name>
</gene>
<feature type="transmembrane region" description="Helical" evidence="1">
    <location>
        <begin position="41"/>
        <end position="60"/>
    </location>
</feature>
<protein>
    <submittedName>
        <fullName evidence="2">Uncharacterized protein</fullName>
    </submittedName>
</protein>
<keyword evidence="1" id="KW-0812">Transmembrane</keyword>
<proteinExistence type="predicted"/>
<keyword evidence="3" id="KW-1185">Reference proteome</keyword>